<feature type="region of interest" description="Disordered" evidence="2">
    <location>
        <begin position="74"/>
        <end position="138"/>
    </location>
</feature>
<feature type="region of interest" description="Disordered" evidence="2">
    <location>
        <begin position="1"/>
        <end position="59"/>
    </location>
</feature>
<keyword evidence="1" id="KW-0677">Repeat</keyword>
<dbReference type="InterPro" id="IPR001258">
    <property type="entry name" value="NHL_repeat"/>
</dbReference>
<dbReference type="Pfam" id="PF01436">
    <property type="entry name" value="NHL"/>
    <property type="match status" value="1"/>
</dbReference>
<feature type="compositionally biased region" description="Polar residues" evidence="2">
    <location>
        <begin position="36"/>
        <end position="58"/>
    </location>
</feature>
<feature type="compositionally biased region" description="Polar residues" evidence="2">
    <location>
        <begin position="203"/>
        <end position="212"/>
    </location>
</feature>
<dbReference type="EMBL" id="UINC01010703">
    <property type="protein sequence ID" value="SVA47511.1"/>
    <property type="molecule type" value="Genomic_DNA"/>
</dbReference>
<evidence type="ECO:0000313" key="3">
    <source>
        <dbReference type="EMBL" id="SVA47511.1"/>
    </source>
</evidence>
<reference evidence="3" key="1">
    <citation type="submission" date="2018-05" db="EMBL/GenBank/DDBJ databases">
        <authorList>
            <person name="Lanie J.A."/>
            <person name="Ng W.-L."/>
            <person name="Kazmierczak K.M."/>
            <person name="Andrzejewski T.M."/>
            <person name="Davidsen T.M."/>
            <person name="Wayne K.J."/>
            <person name="Tettelin H."/>
            <person name="Glass J.I."/>
            <person name="Rusch D."/>
            <person name="Podicherti R."/>
            <person name="Tsui H.-C.T."/>
            <person name="Winkler M.E."/>
        </authorList>
    </citation>
    <scope>NUCLEOTIDE SEQUENCE</scope>
</reference>
<gene>
    <name evidence="3" type="ORF">METZ01_LOCUS100365</name>
</gene>
<feature type="compositionally biased region" description="Low complexity" evidence="2">
    <location>
        <begin position="1"/>
        <end position="25"/>
    </location>
</feature>
<dbReference type="InterPro" id="IPR011042">
    <property type="entry name" value="6-blade_b-propeller_TolB-like"/>
</dbReference>
<organism evidence="3">
    <name type="scientific">marine metagenome</name>
    <dbReference type="NCBI Taxonomy" id="408172"/>
    <lineage>
        <taxon>unclassified sequences</taxon>
        <taxon>metagenomes</taxon>
        <taxon>ecological metagenomes</taxon>
    </lineage>
</organism>
<sequence>MGPAQDDTGPTQDDTGPTQDDMGPTQDDTGPADTNPARSDNDNGPSANQPANPFTSTDPDLRACLIAALGQQSYDELATRQPGPEEQQAIGPCMGPAQGGAGPSDAAASEGPGGPEPGTESVQPTYPPHLTAPLLLGDSAAPTGFDDCMIAQIGGERLGELRSKQPPSGSENDLAALCLLQLQVSPELLEGSDRPFEPVGPTDPNSSQDQSTETITVTYPSTSYPVAPGSTSGFFTTAQNADITLSAVGFNDTGGPLRFNRPSGLTTDGARLVMTDVFNNRVLIWNTAPTHTNQEPDLVLGQPNFTTNEPGTGRNQLNWPMSASTDGTRLAVTDTNNHRILIWTEFPTSNAEPADIILSGGTNANPSKSNIRWPWGVWTDGTRVAVASTESGSVLIWNSFPTYDGQPADLLLTGSGHIGTPRQITSDGNSLIVGDHNATAGGGNEAGTFFWTSFPTTDQQPYDFFMVDPLGEKQTAPWLRGDFTDDDRLLMMGNTLHIWDDLPESAADRPSLSNLGQGNVGGYDFRWGDYSTVAVVGGRVYITTNGSTLVVYDSIPTSATQAPDFVLGATDLYVDANIENFVMSNPVPVSNGTSLFASSDFDGRLFVWKNLPDESGAAPDVVYHFCRYNNEETASRHQCEDGFGPWDNTLHGDSFALAGRTRLLIWTELPLEGNLPEYDFKESVGSVQFDELTGVAMDEQYFYVADKGAGAVYVWAGIPDGTHEPVATLAVNQPTGLSSDGTWLAVNSTMGHSAQMFRVDQIATSGAPTTVGGVGIFNLPQGTTVAGGHLFVADTGNSQVHVWQDVTDAIAGQSADVILGASGASDTQPEITRNQMFWPAAASFDGNYLWVGERKFSGRLVRFSPTG</sequence>
<feature type="region of interest" description="Disordered" evidence="2">
    <location>
        <begin position="190"/>
        <end position="212"/>
    </location>
</feature>
<name>A0A381W5C4_9ZZZZ</name>
<dbReference type="SUPFAM" id="SSF75011">
    <property type="entry name" value="3-carboxy-cis,cis-mucoante lactonizing enzyme"/>
    <property type="match status" value="2"/>
</dbReference>
<proteinExistence type="predicted"/>
<protein>
    <submittedName>
        <fullName evidence="3">Uncharacterized protein</fullName>
    </submittedName>
</protein>
<evidence type="ECO:0000256" key="2">
    <source>
        <dbReference type="SAM" id="MobiDB-lite"/>
    </source>
</evidence>
<dbReference type="AlphaFoldDB" id="A0A381W5C4"/>
<evidence type="ECO:0000256" key="1">
    <source>
        <dbReference type="ARBA" id="ARBA00022737"/>
    </source>
</evidence>
<dbReference type="Gene3D" id="2.120.10.30">
    <property type="entry name" value="TolB, C-terminal domain"/>
    <property type="match status" value="2"/>
</dbReference>
<accession>A0A381W5C4</accession>